<evidence type="ECO:0000256" key="1">
    <source>
        <dbReference type="ARBA" id="ARBA00022603"/>
    </source>
</evidence>
<feature type="non-terminal residue" evidence="4">
    <location>
        <position position="1"/>
    </location>
</feature>
<dbReference type="CDD" id="cd18103">
    <property type="entry name" value="SpoU-like_RlmB"/>
    <property type="match status" value="1"/>
</dbReference>
<dbReference type="EMBL" id="UINC01017998">
    <property type="protein sequence ID" value="SVA75184.1"/>
    <property type="molecule type" value="Genomic_DNA"/>
</dbReference>
<feature type="domain" description="tRNA/rRNA methyltransferase SpoU type" evidence="3">
    <location>
        <begin position="104"/>
        <end position="240"/>
    </location>
</feature>
<dbReference type="PANTHER" id="PTHR46429">
    <property type="entry name" value="23S RRNA (GUANOSINE-2'-O-)-METHYLTRANSFERASE RLMB"/>
    <property type="match status" value="1"/>
</dbReference>
<protein>
    <recommendedName>
        <fullName evidence="3">tRNA/rRNA methyltransferase SpoU type domain-containing protein</fullName>
    </recommendedName>
</protein>
<dbReference type="Pfam" id="PF00588">
    <property type="entry name" value="SpoU_methylase"/>
    <property type="match status" value="1"/>
</dbReference>
<reference evidence="4" key="1">
    <citation type="submission" date="2018-05" db="EMBL/GenBank/DDBJ databases">
        <authorList>
            <person name="Lanie J.A."/>
            <person name="Ng W.-L."/>
            <person name="Kazmierczak K.M."/>
            <person name="Andrzejewski T.M."/>
            <person name="Davidsen T.M."/>
            <person name="Wayne K.J."/>
            <person name="Tettelin H."/>
            <person name="Glass J.I."/>
            <person name="Rusch D."/>
            <person name="Podicherti R."/>
            <person name="Tsui H.-C.T."/>
            <person name="Winkler M.E."/>
        </authorList>
    </citation>
    <scope>NUCLEOTIDE SEQUENCE</scope>
</reference>
<dbReference type="Gene3D" id="3.40.1280.10">
    <property type="match status" value="1"/>
</dbReference>
<evidence type="ECO:0000259" key="3">
    <source>
        <dbReference type="Pfam" id="PF00588"/>
    </source>
</evidence>
<dbReference type="InterPro" id="IPR001537">
    <property type="entry name" value="SpoU_MeTrfase"/>
</dbReference>
<dbReference type="InterPro" id="IPR029028">
    <property type="entry name" value="Alpha/beta_knot_MTases"/>
</dbReference>
<dbReference type="AlphaFoldDB" id="A0A381YDV7"/>
<dbReference type="InterPro" id="IPR029026">
    <property type="entry name" value="tRNA_m1G_MTases_N"/>
</dbReference>
<dbReference type="GO" id="GO:0006396">
    <property type="term" value="P:RNA processing"/>
    <property type="evidence" value="ECO:0007669"/>
    <property type="project" value="InterPro"/>
</dbReference>
<accession>A0A381YDV7</accession>
<evidence type="ECO:0000256" key="2">
    <source>
        <dbReference type="ARBA" id="ARBA00022679"/>
    </source>
</evidence>
<dbReference type="SUPFAM" id="SSF75217">
    <property type="entry name" value="alpha/beta knot"/>
    <property type="match status" value="1"/>
</dbReference>
<name>A0A381YDV7_9ZZZZ</name>
<dbReference type="GO" id="GO:0032259">
    <property type="term" value="P:methylation"/>
    <property type="evidence" value="ECO:0007669"/>
    <property type="project" value="UniProtKB-KW"/>
</dbReference>
<dbReference type="InterPro" id="IPR004441">
    <property type="entry name" value="rRNA_MeTrfase_TrmH"/>
</dbReference>
<sequence>VKPQRIAPQTYRIYGLNGAQEVLNAGCYSINYIDIKSRSAAEKDQNISRLLSNYNSKVNILNADKFVIKYNDLRTQGIMVSFDGKIKKQLPQFDDDKDIGLLLGDQITDPQNLGQIIRTAECSGIDGLIIPDRGSAQITDSVLQVSQGAFVSLPIYNCGNVQQALQQFKNKGFWIVGVENDSSGKLWHEIDYSGKVIIVIGSEGKGIRQLVKHNCDFIATIPMQGKINSLNVSAAVSAILFERQRQISTKV</sequence>
<proteinExistence type="predicted"/>
<dbReference type="GO" id="GO:0003723">
    <property type="term" value="F:RNA binding"/>
    <property type="evidence" value="ECO:0007669"/>
    <property type="project" value="InterPro"/>
</dbReference>
<dbReference type="GO" id="GO:0005829">
    <property type="term" value="C:cytosol"/>
    <property type="evidence" value="ECO:0007669"/>
    <property type="project" value="TreeGrafter"/>
</dbReference>
<dbReference type="GO" id="GO:0008173">
    <property type="term" value="F:RNA methyltransferase activity"/>
    <property type="evidence" value="ECO:0007669"/>
    <property type="project" value="InterPro"/>
</dbReference>
<dbReference type="PANTHER" id="PTHR46429:SF1">
    <property type="entry name" value="23S RRNA (GUANOSINE-2'-O-)-METHYLTRANSFERASE RLMB"/>
    <property type="match status" value="1"/>
</dbReference>
<keyword evidence="2" id="KW-0808">Transferase</keyword>
<evidence type="ECO:0000313" key="4">
    <source>
        <dbReference type="EMBL" id="SVA75184.1"/>
    </source>
</evidence>
<dbReference type="NCBIfam" id="TIGR00186">
    <property type="entry name" value="rRNA_methyl_3"/>
    <property type="match status" value="1"/>
</dbReference>
<gene>
    <name evidence="4" type="ORF">METZ01_LOCUS128038</name>
</gene>
<keyword evidence="1" id="KW-0489">Methyltransferase</keyword>
<organism evidence="4">
    <name type="scientific">marine metagenome</name>
    <dbReference type="NCBI Taxonomy" id="408172"/>
    <lineage>
        <taxon>unclassified sequences</taxon>
        <taxon>metagenomes</taxon>
        <taxon>ecological metagenomes</taxon>
    </lineage>
</organism>